<keyword evidence="4" id="KW-1185">Reference proteome</keyword>
<dbReference type="VEuPathDB" id="FungiDB:I303_01946"/>
<reference evidence="3" key="3">
    <citation type="submission" date="2024-02" db="EMBL/GenBank/DDBJ databases">
        <title>Comparative genomics of Cryptococcus and Kwoniella reveals pathogenesis evolution and contrasting modes of karyotype evolution via chromosome fusion or intercentromeric recombination.</title>
        <authorList>
            <person name="Coelho M.A."/>
            <person name="David-Palma M."/>
            <person name="Shea T."/>
            <person name="Bowers K."/>
            <person name="McGinley-Smith S."/>
            <person name="Mohammad A.W."/>
            <person name="Gnirke A."/>
            <person name="Yurkov A.M."/>
            <person name="Nowrousian M."/>
            <person name="Sun S."/>
            <person name="Cuomo C.A."/>
            <person name="Heitman J."/>
        </authorList>
    </citation>
    <scope>NUCLEOTIDE SEQUENCE</scope>
    <source>
        <strain evidence="3">CBS 10117</strain>
    </source>
</reference>
<dbReference type="RefSeq" id="XP_018265576.1">
    <property type="nucleotide sequence ID" value="XM_018405295.1"/>
</dbReference>
<dbReference type="EMBL" id="KI894028">
    <property type="protein sequence ID" value="OBR87734.1"/>
    <property type="molecule type" value="Genomic_DNA"/>
</dbReference>
<proteinExistence type="predicted"/>
<dbReference type="Proteomes" id="UP000078595">
    <property type="component" value="Chromosome 2"/>
</dbReference>
<sequence>MASHDLITRGSMAQPSLDSSFHDTLNDQSLTRLEFSSNGFPFVRVRPSVKYTCISVIQHEHTPDILLVSTDNPRSFVGVKHPQNTTITEVPMGAEFPETNVDVAVPFSKMIGTVAQGSLSKCKLCSLGVNHGYNDDILEDSHKSKGFPVYCRPEKTAILAESKDSIWTCPSGHYRRAPPNLAIKGAGIGDFSFEKILSGASMHCTDCDSQVPMTLVTDRRFPYEYIEKLAREMASRQSPDAAPGSSYSPGLKQIEGPSDSDGDAPI</sequence>
<reference evidence="3" key="2">
    <citation type="submission" date="2013-07" db="EMBL/GenBank/DDBJ databases">
        <authorList>
            <consortium name="The Broad Institute Genome Sequencing Platform"/>
            <person name="Cuomo C."/>
            <person name="Litvintseva A."/>
            <person name="Chen Y."/>
            <person name="Heitman J."/>
            <person name="Sun S."/>
            <person name="Springer D."/>
            <person name="Dromer F."/>
            <person name="Young S.K."/>
            <person name="Zeng Q."/>
            <person name="Gargeya S."/>
            <person name="Fitzgerald M."/>
            <person name="Abouelleil A."/>
            <person name="Alvarado L."/>
            <person name="Berlin A.M."/>
            <person name="Chapman S.B."/>
            <person name="Dewar J."/>
            <person name="Goldberg J."/>
            <person name="Griggs A."/>
            <person name="Gujja S."/>
            <person name="Hansen M."/>
            <person name="Howarth C."/>
            <person name="Imamovic A."/>
            <person name="Larimer J."/>
            <person name="McCowan C."/>
            <person name="Murphy C."/>
            <person name="Pearson M."/>
            <person name="Priest M."/>
            <person name="Roberts A."/>
            <person name="Saif S."/>
            <person name="Shea T."/>
            <person name="Sykes S."/>
            <person name="Wortman J."/>
            <person name="Nusbaum C."/>
            <person name="Birren B."/>
        </authorList>
    </citation>
    <scope>NUCLEOTIDE SEQUENCE</scope>
    <source>
        <strain evidence="3">CBS 10117</strain>
    </source>
</reference>
<feature type="region of interest" description="Disordered" evidence="1">
    <location>
        <begin position="232"/>
        <end position="266"/>
    </location>
</feature>
<evidence type="ECO:0000313" key="3">
    <source>
        <dbReference type="EMBL" id="WWC59366.1"/>
    </source>
</evidence>
<protein>
    <submittedName>
        <fullName evidence="2">Uncharacterized protein</fullName>
    </submittedName>
</protein>
<reference evidence="2" key="1">
    <citation type="submission" date="2013-07" db="EMBL/GenBank/DDBJ databases">
        <title>The Genome Sequence of Cryptococcus dejecticola CBS10117.</title>
        <authorList>
            <consortium name="The Broad Institute Genome Sequencing Platform"/>
            <person name="Cuomo C."/>
            <person name="Litvintseva A."/>
            <person name="Chen Y."/>
            <person name="Heitman J."/>
            <person name="Sun S."/>
            <person name="Springer D."/>
            <person name="Dromer F."/>
            <person name="Young S.K."/>
            <person name="Zeng Q."/>
            <person name="Gargeya S."/>
            <person name="Fitzgerald M."/>
            <person name="Abouelleil A."/>
            <person name="Alvarado L."/>
            <person name="Berlin A.M."/>
            <person name="Chapman S.B."/>
            <person name="Dewar J."/>
            <person name="Goldberg J."/>
            <person name="Griggs A."/>
            <person name="Gujja S."/>
            <person name="Hansen M."/>
            <person name="Howarth C."/>
            <person name="Imamovic A."/>
            <person name="Larimer J."/>
            <person name="McCowan C."/>
            <person name="Murphy C."/>
            <person name="Pearson M."/>
            <person name="Priest M."/>
            <person name="Roberts A."/>
            <person name="Saif S."/>
            <person name="Shea T."/>
            <person name="Sykes S."/>
            <person name="Wortman J."/>
            <person name="Nusbaum C."/>
            <person name="Birren B."/>
        </authorList>
    </citation>
    <scope>NUCLEOTIDE SEQUENCE [LARGE SCALE GENOMIC DNA]</scope>
    <source>
        <strain evidence="2">CBS 10117</strain>
    </source>
</reference>
<evidence type="ECO:0000313" key="4">
    <source>
        <dbReference type="Proteomes" id="UP000078595"/>
    </source>
</evidence>
<name>A0A1A6ACF1_9TREE</name>
<evidence type="ECO:0000256" key="1">
    <source>
        <dbReference type="SAM" id="MobiDB-lite"/>
    </source>
</evidence>
<dbReference type="GeneID" id="28965645"/>
<organism evidence="2">
    <name type="scientific">Kwoniella dejecticola CBS 10117</name>
    <dbReference type="NCBI Taxonomy" id="1296121"/>
    <lineage>
        <taxon>Eukaryota</taxon>
        <taxon>Fungi</taxon>
        <taxon>Dikarya</taxon>
        <taxon>Basidiomycota</taxon>
        <taxon>Agaricomycotina</taxon>
        <taxon>Tremellomycetes</taxon>
        <taxon>Tremellales</taxon>
        <taxon>Cryptococcaceae</taxon>
        <taxon>Kwoniella</taxon>
    </lineage>
</organism>
<evidence type="ECO:0000313" key="2">
    <source>
        <dbReference type="EMBL" id="OBR87734.1"/>
    </source>
</evidence>
<dbReference type="KEGG" id="kdj:28965645"/>
<accession>A0A1A6ACF1</accession>
<dbReference type="AlphaFoldDB" id="A0A1A6ACF1"/>
<dbReference type="EMBL" id="CP144531">
    <property type="protein sequence ID" value="WWC59366.1"/>
    <property type="molecule type" value="Genomic_DNA"/>
</dbReference>
<gene>
    <name evidence="2" type="ORF">I303_01946</name>
    <name evidence="3" type="ORF">I303_101918</name>
</gene>